<accession>A0A2I0T9L4</accession>
<name>A0A2I0T9L4_LIMLA</name>
<protein>
    <submittedName>
        <fullName evidence="2">Protein pxr1-like</fullName>
    </submittedName>
</protein>
<dbReference type="EMBL" id="KZ514658">
    <property type="protein sequence ID" value="PKU30452.1"/>
    <property type="molecule type" value="Genomic_DNA"/>
</dbReference>
<evidence type="ECO:0000256" key="1">
    <source>
        <dbReference type="SAM" id="MobiDB-lite"/>
    </source>
</evidence>
<reference evidence="3" key="1">
    <citation type="submission" date="2017-11" db="EMBL/GenBank/DDBJ databases">
        <authorList>
            <person name="Lima N.C."/>
            <person name="Parody-Merino A.M."/>
            <person name="Battley P.F."/>
            <person name="Fidler A.E."/>
            <person name="Prosdocimi F."/>
        </authorList>
    </citation>
    <scope>NUCLEOTIDE SEQUENCE [LARGE SCALE GENOMIC DNA]</scope>
</reference>
<keyword evidence="3" id="KW-1185">Reference proteome</keyword>
<organism evidence="2 3">
    <name type="scientific">Limosa lapponica baueri</name>
    <dbReference type="NCBI Taxonomy" id="1758121"/>
    <lineage>
        <taxon>Eukaryota</taxon>
        <taxon>Metazoa</taxon>
        <taxon>Chordata</taxon>
        <taxon>Craniata</taxon>
        <taxon>Vertebrata</taxon>
        <taxon>Euteleostomi</taxon>
        <taxon>Archelosauria</taxon>
        <taxon>Archosauria</taxon>
        <taxon>Dinosauria</taxon>
        <taxon>Saurischia</taxon>
        <taxon>Theropoda</taxon>
        <taxon>Coelurosauria</taxon>
        <taxon>Aves</taxon>
        <taxon>Neognathae</taxon>
        <taxon>Neoaves</taxon>
        <taxon>Charadriiformes</taxon>
        <taxon>Scolopacidae</taxon>
        <taxon>Limosa</taxon>
    </lineage>
</organism>
<dbReference type="AlphaFoldDB" id="A0A2I0T9L4"/>
<dbReference type="Proteomes" id="UP000233556">
    <property type="component" value="Unassembled WGS sequence"/>
</dbReference>
<evidence type="ECO:0000313" key="2">
    <source>
        <dbReference type="EMBL" id="PKU30452.1"/>
    </source>
</evidence>
<gene>
    <name evidence="2" type="ORF">llap_19243</name>
</gene>
<dbReference type="OrthoDB" id="9400878at2759"/>
<sequence>MPEASPMSGRANAKMDLLLAKAEPISDSGGTCVITYLRRGKKLLCNSSQKGGVRICRRNNDAETKVSEEGGGGGARGEMPLQPMVRQALPLQPMEVNGGVDIHLQSMEDPTSEQVDAPKGGCDPMGSPY</sequence>
<feature type="region of interest" description="Disordered" evidence="1">
    <location>
        <begin position="106"/>
        <end position="129"/>
    </location>
</feature>
<reference evidence="3" key="2">
    <citation type="submission" date="2017-12" db="EMBL/GenBank/DDBJ databases">
        <title>Genome sequence of the Bar-tailed Godwit (Limosa lapponica baueri).</title>
        <authorList>
            <person name="Lima N.C.B."/>
            <person name="Parody-Merino A.M."/>
            <person name="Battley P.F."/>
            <person name="Fidler A.E."/>
            <person name="Prosdocimi F."/>
        </authorList>
    </citation>
    <scope>NUCLEOTIDE SEQUENCE [LARGE SCALE GENOMIC DNA]</scope>
</reference>
<proteinExistence type="predicted"/>
<evidence type="ECO:0000313" key="3">
    <source>
        <dbReference type="Proteomes" id="UP000233556"/>
    </source>
</evidence>